<comment type="caution">
    <text evidence="6">The sequence shown here is derived from an EMBL/GenBank/DDBJ whole genome shotgun (WGS) entry which is preliminary data.</text>
</comment>
<name>A0ABX1EX69_9PROT</name>
<gene>
    <name evidence="6" type="ORF">HB662_07845</name>
</gene>
<reference evidence="6 7" key="1">
    <citation type="submission" date="2020-03" db="EMBL/GenBank/DDBJ databases">
        <title>Roseomonas selenitidurans sp. nov. isolated from soil.</title>
        <authorList>
            <person name="Liu H."/>
        </authorList>
    </citation>
    <scope>NUCLEOTIDE SEQUENCE [LARGE SCALE GENOMIC DNA]</scope>
    <source>
        <strain evidence="6 7">JCM 15073</strain>
    </source>
</reference>
<dbReference type="Pfam" id="PF07940">
    <property type="entry name" value="Hepar_II_III_C"/>
    <property type="match status" value="1"/>
</dbReference>
<dbReference type="RefSeq" id="WP_168048902.1">
    <property type="nucleotide sequence ID" value="NZ_JAATJR010000002.1"/>
</dbReference>
<evidence type="ECO:0000256" key="1">
    <source>
        <dbReference type="ARBA" id="ARBA00004418"/>
    </source>
</evidence>
<evidence type="ECO:0000313" key="7">
    <source>
        <dbReference type="Proteomes" id="UP000765160"/>
    </source>
</evidence>
<proteinExistence type="predicted"/>
<dbReference type="Gene3D" id="1.50.10.100">
    <property type="entry name" value="Chondroitin AC/alginate lyase"/>
    <property type="match status" value="1"/>
</dbReference>
<keyword evidence="2" id="KW-0732">Signal</keyword>
<evidence type="ECO:0000256" key="2">
    <source>
        <dbReference type="ARBA" id="ARBA00022729"/>
    </source>
</evidence>
<dbReference type="PANTHER" id="PTHR39210">
    <property type="entry name" value="HEPARIN-SULFATE LYASE"/>
    <property type="match status" value="1"/>
</dbReference>
<feature type="domain" description="Heparinase II/III-like C-terminal" evidence="5">
    <location>
        <begin position="418"/>
        <end position="591"/>
    </location>
</feature>
<evidence type="ECO:0000259" key="5">
    <source>
        <dbReference type="Pfam" id="PF07940"/>
    </source>
</evidence>
<dbReference type="InterPro" id="IPR012480">
    <property type="entry name" value="Hepar_II_III_C"/>
</dbReference>
<evidence type="ECO:0000256" key="3">
    <source>
        <dbReference type="ARBA" id="ARBA00022764"/>
    </source>
</evidence>
<organism evidence="6 7">
    <name type="scientific">Falsiroseomonas frigidaquae</name>
    <dbReference type="NCBI Taxonomy" id="487318"/>
    <lineage>
        <taxon>Bacteria</taxon>
        <taxon>Pseudomonadati</taxon>
        <taxon>Pseudomonadota</taxon>
        <taxon>Alphaproteobacteria</taxon>
        <taxon>Acetobacterales</taxon>
        <taxon>Roseomonadaceae</taxon>
        <taxon>Falsiroseomonas</taxon>
    </lineage>
</organism>
<dbReference type="Gene3D" id="2.70.98.70">
    <property type="match status" value="1"/>
</dbReference>
<evidence type="ECO:0000256" key="4">
    <source>
        <dbReference type="ARBA" id="ARBA00023239"/>
    </source>
</evidence>
<keyword evidence="7" id="KW-1185">Reference proteome</keyword>
<keyword evidence="3" id="KW-0574">Periplasm</keyword>
<dbReference type="PANTHER" id="PTHR39210:SF1">
    <property type="entry name" value="HEPARIN-SULFATE LYASE"/>
    <property type="match status" value="1"/>
</dbReference>
<dbReference type="InterPro" id="IPR008929">
    <property type="entry name" value="Chondroitin_lyas"/>
</dbReference>
<keyword evidence="4" id="KW-0456">Lyase</keyword>
<dbReference type="SUPFAM" id="SSF48230">
    <property type="entry name" value="Chondroitin AC/alginate lyase"/>
    <property type="match status" value="1"/>
</dbReference>
<accession>A0ABX1EX69</accession>
<comment type="subcellular location">
    <subcellularLocation>
        <location evidence="1">Periplasm</location>
    </subcellularLocation>
</comment>
<protein>
    <submittedName>
        <fullName evidence="6">Heparinase</fullName>
    </submittedName>
</protein>
<evidence type="ECO:0000313" key="6">
    <source>
        <dbReference type="EMBL" id="NKE44685.1"/>
    </source>
</evidence>
<dbReference type="EMBL" id="JAAVTX010000002">
    <property type="protein sequence ID" value="NKE44685.1"/>
    <property type="molecule type" value="Genomic_DNA"/>
</dbReference>
<dbReference type="Proteomes" id="UP000765160">
    <property type="component" value="Unassembled WGS sequence"/>
</dbReference>
<sequence length="622" mass="65655">MSDQLPFTPEQDAWVATAADRLRRAAGRLGWLWFKADVAWRLGARPVGLMLLHRASLAAGLPQRRLAVGAVPAGHFLPRTAAPAPALPAGMAGRLRAAVATLPARPDWHGGYDPAAPALGLDLFAGGDIRPVWEASRLGGLLLLAQAARIDPRGGHLAQAEAMLASWCAANPAFRGPAWACGQEAALRALSLALALALLDADRDPPPAARGLLALCEQRIAATPAYAAAQDNNHAISEPAGAFACALLRRDAAAAGRAARHLSAAVARLVAPDGGFAQVSAGYARLALDVLSIAEWLRRRHGAPDFPAPLADRAAALAGWLHRVVAAADGSGPALGVEDDSAFADLGLHGPADARGSVERAARIFAGAGADLPEEAGCVWLGLPTPASRLPRPARWRASGSQGWAAAGATGLLRTGPLRTGTLKPGPLRFRPSQPDLLHFTLRDGPRAVLRDGGTGAYNPAAPWWWQALASGAAHNAVLFDGAEPMPRLGRFLFARWPRLRDLPDGAARRDAAGHRHARRVQVRGRVWSVTDELAGRFHIATLRWRLPAGDWRLCGPVAEAGRLQLRVESDAAPAALSLALERGWHSPAYGVIAPCPVLRVTARAPVTRLVTWIRLPEREEA</sequence>